<dbReference type="InterPro" id="IPR007529">
    <property type="entry name" value="Znf_HIT"/>
</dbReference>
<dbReference type="Gene3D" id="3.30.60.190">
    <property type="match status" value="1"/>
</dbReference>
<dbReference type="GO" id="GO:0070761">
    <property type="term" value="C:pre-snoRNP complex"/>
    <property type="evidence" value="ECO:0007669"/>
    <property type="project" value="TreeGrafter"/>
</dbReference>
<protein>
    <recommendedName>
        <fullName evidence="6">HIT-type domain-containing protein</fullName>
    </recommendedName>
</protein>
<organism evidence="7 8">
    <name type="scientific">Scytalidium lignicola</name>
    <name type="common">Hyphomycete</name>
    <dbReference type="NCBI Taxonomy" id="5539"/>
    <lineage>
        <taxon>Eukaryota</taxon>
        <taxon>Fungi</taxon>
        <taxon>Dikarya</taxon>
        <taxon>Ascomycota</taxon>
        <taxon>Pezizomycotina</taxon>
        <taxon>Leotiomycetes</taxon>
        <taxon>Leotiomycetes incertae sedis</taxon>
        <taxon>Scytalidium</taxon>
    </lineage>
</organism>
<dbReference type="InterPro" id="IPR051639">
    <property type="entry name" value="BCD1"/>
</dbReference>
<evidence type="ECO:0000256" key="1">
    <source>
        <dbReference type="ARBA" id="ARBA00022723"/>
    </source>
</evidence>
<proteinExistence type="predicted"/>
<dbReference type="EMBL" id="NCSJ02000024">
    <property type="protein sequence ID" value="RFU34156.1"/>
    <property type="molecule type" value="Genomic_DNA"/>
</dbReference>
<dbReference type="GO" id="GO:0008270">
    <property type="term" value="F:zinc ion binding"/>
    <property type="evidence" value="ECO:0007669"/>
    <property type="project" value="UniProtKB-UniRule"/>
</dbReference>
<evidence type="ECO:0000313" key="7">
    <source>
        <dbReference type="EMBL" id="RFU34156.1"/>
    </source>
</evidence>
<feature type="domain" description="HIT-type" evidence="6">
    <location>
        <begin position="30"/>
        <end position="64"/>
    </location>
</feature>
<keyword evidence="8" id="KW-1185">Reference proteome</keyword>
<feature type="region of interest" description="Disordered" evidence="5">
    <location>
        <begin position="136"/>
        <end position="170"/>
    </location>
</feature>
<dbReference type="PANTHER" id="PTHR13483">
    <property type="entry name" value="BOX C_D SNORNA PROTEIN 1-RELATED"/>
    <property type="match status" value="1"/>
</dbReference>
<name>A0A3E2HL89_SCYLI</name>
<dbReference type="GO" id="GO:0000463">
    <property type="term" value="P:maturation of LSU-rRNA from tricistronic rRNA transcript (SSU-rRNA, 5.8S rRNA, LSU-rRNA)"/>
    <property type="evidence" value="ECO:0007669"/>
    <property type="project" value="TreeGrafter"/>
</dbReference>
<dbReference type="GO" id="GO:0048254">
    <property type="term" value="P:snoRNA localization"/>
    <property type="evidence" value="ECO:0007669"/>
    <property type="project" value="TreeGrafter"/>
</dbReference>
<evidence type="ECO:0000256" key="3">
    <source>
        <dbReference type="ARBA" id="ARBA00022833"/>
    </source>
</evidence>
<dbReference type="CDD" id="cd23024">
    <property type="entry name" value="zf-HIT_ZNHIT2-3"/>
    <property type="match status" value="1"/>
</dbReference>
<evidence type="ECO:0000256" key="2">
    <source>
        <dbReference type="ARBA" id="ARBA00022771"/>
    </source>
</evidence>
<accession>A0A3E2HL89</accession>
<keyword evidence="1" id="KW-0479">Metal-binding</keyword>
<evidence type="ECO:0000256" key="4">
    <source>
        <dbReference type="PROSITE-ProRule" id="PRU00453"/>
    </source>
</evidence>
<dbReference type="SUPFAM" id="SSF144232">
    <property type="entry name" value="HIT/MYND zinc finger-like"/>
    <property type="match status" value="1"/>
</dbReference>
<feature type="non-terminal residue" evidence="7">
    <location>
        <position position="240"/>
    </location>
</feature>
<dbReference type="Proteomes" id="UP000258309">
    <property type="component" value="Unassembled WGS sequence"/>
</dbReference>
<keyword evidence="3" id="KW-0862">Zinc</keyword>
<feature type="compositionally biased region" description="Basic and acidic residues" evidence="5">
    <location>
        <begin position="13"/>
        <end position="26"/>
    </location>
</feature>
<dbReference type="GO" id="GO:0000492">
    <property type="term" value="P:box C/D snoRNP assembly"/>
    <property type="evidence" value="ECO:0007669"/>
    <property type="project" value="TreeGrafter"/>
</dbReference>
<dbReference type="PANTHER" id="PTHR13483:SF11">
    <property type="entry name" value="ZINC FINGER HIT DOMAIN-CONTAINING PROTEIN 3"/>
    <property type="match status" value="1"/>
</dbReference>
<dbReference type="OMA" id="EAWNHDI"/>
<dbReference type="AlphaFoldDB" id="A0A3E2HL89"/>
<sequence length="240" mass="25895">MTSPQGPSGGEVVKQEGNSDARDSKAKKICGVCNEKEAKYKCTRCLLPYCSVSCSTLHKASHPATESPAVTALNVQPSSQLNGSKLEKSIETVSAARSRGPFAALEESKELQELFKIYPNLSSQLEAIYSATLPPTSNDTGGDARAPNNQSNIRNWPGARRSGKGSNRPWNQDIGLQCGVQALCKAREAFGKDGEAVREYSKLVLKILSSDDRVDAAEQIQKELAEENARIISQLLNGEI</sequence>
<feature type="non-terminal residue" evidence="7">
    <location>
        <position position="1"/>
    </location>
</feature>
<dbReference type="GO" id="GO:0005634">
    <property type="term" value="C:nucleus"/>
    <property type="evidence" value="ECO:0007669"/>
    <property type="project" value="TreeGrafter"/>
</dbReference>
<dbReference type="Pfam" id="PF04438">
    <property type="entry name" value="zf-HIT"/>
    <property type="match status" value="1"/>
</dbReference>
<reference evidence="7 8" key="1">
    <citation type="submission" date="2018-05" db="EMBL/GenBank/DDBJ databases">
        <title>Draft genome sequence of Scytalidium lignicola DSM 105466, a ubiquitous saprotrophic fungus.</title>
        <authorList>
            <person name="Buettner E."/>
            <person name="Gebauer A.M."/>
            <person name="Hofrichter M."/>
            <person name="Liers C."/>
            <person name="Kellner H."/>
        </authorList>
    </citation>
    <scope>NUCLEOTIDE SEQUENCE [LARGE SCALE GENOMIC DNA]</scope>
    <source>
        <strain evidence="7 8">DSM 105466</strain>
    </source>
</reference>
<keyword evidence="2 4" id="KW-0863">Zinc-finger</keyword>
<dbReference type="PROSITE" id="PS51083">
    <property type="entry name" value="ZF_HIT"/>
    <property type="match status" value="1"/>
</dbReference>
<evidence type="ECO:0000256" key="5">
    <source>
        <dbReference type="SAM" id="MobiDB-lite"/>
    </source>
</evidence>
<comment type="caution">
    <text evidence="7">The sequence shown here is derived from an EMBL/GenBank/DDBJ whole genome shotgun (WGS) entry which is preliminary data.</text>
</comment>
<dbReference type="OrthoDB" id="18412at2759"/>
<evidence type="ECO:0000259" key="6">
    <source>
        <dbReference type="PROSITE" id="PS51083"/>
    </source>
</evidence>
<gene>
    <name evidence="7" type="ORF">B7463_g2140</name>
</gene>
<evidence type="ECO:0000313" key="8">
    <source>
        <dbReference type="Proteomes" id="UP000258309"/>
    </source>
</evidence>
<feature type="region of interest" description="Disordered" evidence="5">
    <location>
        <begin position="1"/>
        <end position="26"/>
    </location>
</feature>